<proteinExistence type="inferred from homology"/>
<dbReference type="PANTHER" id="PTHR11119">
    <property type="entry name" value="XANTHINE-URACIL / VITAMIN C PERMEASE FAMILY MEMBER"/>
    <property type="match status" value="1"/>
</dbReference>
<keyword evidence="6 8" id="KW-0472">Membrane</keyword>
<evidence type="ECO:0000256" key="7">
    <source>
        <dbReference type="SAM" id="MobiDB-lite"/>
    </source>
</evidence>
<evidence type="ECO:0000256" key="8">
    <source>
        <dbReference type="SAM" id="Phobius"/>
    </source>
</evidence>
<feature type="transmembrane region" description="Helical" evidence="8">
    <location>
        <begin position="65"/>
        <end position="83"/>
    </location>
</feature>
<feature type="transmembrane region" description="Helical" evidence="8">
    <location>
        <begin position="198"/>
        <end position="219"/>
    </location>
</feature>
<evidence type="ECO:0000256" key="2">
    <source>
        <dbReference type="ARBA" id="ARBA00008821"/>
    </source>
</evidence>
<evidence type="ECO:0000256" key="6">
    <source>
        <dbReference type="ARBA" id="ARBA00023136"/>
    </source>
</evidence>
<keyword evidence="4 8" id="KW-0812">Transmembrane</keyword>
<evidence type="ECO:0000313" key="10">
    <source>
        <dbReference type="RefSeq" id="XP_012946766.1"/>
    </source>
</evidence>
<feature type="transmembrane region" description="Helical" evidence="8">
    <location>
        <begin position="23"/>
        <end position="53"/>
    </location>
</feature>
<evidence type="ECO:0000256" key="5">
    <source>
        <dbReference type="ARBA" id="ARBA00022989"/>
    </source>
</evidence>
<dbReference type="InterPro" id="IPR006042">
    <property type="entry name" value="Xan_ur_permease"/>
</dbReference>
<feature type="transmembrane region" description="Helical" evidence="8">
    <location>
        <begin position="89"/>
        <end position="107"/>
    </location>
</feature>
<feature type="transmembrane region" description="Helical" evidence="8">
    <location>
        <begin position="380"/>
        <end position="403"/>
    </location>
</feature>
<dbReference type="InterPro" id="IPR006043">
    <property type="entry name" value="NCS2"/>
</dbReference>
<comment type="subcellular location">
    <subcellularLocation>
        <location evidence="1">Membrane</location>
        <topology evidence="1">Multi-pass membrane protein</topology>
    </subcellularLocation>
</comment>
<dbReference type="PROSITE" id="PS01116">
    <property type="entry name" value="XANTH_URACIL_PERMASE"/>
    <property type="match status" value="1"/>
</dbReference>
<dbReference type="Proteomes" id="UP000694888">
    <property type="component" value="Unplaced"/>
</dbReference>
<name>A0ABM1AFR0_APLCA</name>
<dbReference type="RefSeq" id="XP_012946766.1">
    <property type="nucleotide sequence ID" value="XM_013091312.2"/>
</dbReference>
<feature type="transmembrane region" description="Helical" evidence="8">
    <location>
        <begin position="470"/>
        <end position="493"/>
    </location>
</feature>
<sequence length="585" mass="63360">MASSSGETGQLTDILYSVDQVPPWYLCVLLAFQQFLTAFGATFAFPLIISSAICLDGDLVGTGELISTIIFVSGMSTVLQSTLGVRLPIIQSVSYSFIVPIFVVMNLEKERCPYNFKDEYNITALPEKGSAGHKEYWHSNLAELQGSLMVGSLVQIIVGFSGLIGLIMRFIGPLTIAPTITLISISLFGAASDKGSEQWYICFMTIFLVVLFSQYLRNVSIPCPCLREGKLAVFALFPVLMAVIVSWVVCVILTETNVLTDDPKKWGYGARTDTKIKVLEESEWFRFPYPGQWGKPSVTVAALLGMIAAIVASIIESVGDYYACARLSGATPPPSSAVNRGIGMEGITCLLAGAWGTGAGNTSYSENIGAIGITKVGSRIVVQLAGVIMILLGCLGKFGALFVTIPDPVVGGLFYVMFGMVAAVGISNLQFVNLNSSRNLFVFGVPLFIGLSMPNWVANADNPIDTGSSIADQILEVLCGTSMFVGGVLAFILDNTIPGTREERGLKTWDAAKDNGDSLSSTYDMPYIQPFLNRITCLRYIPFCPGFVLDKPKQRIEDIEFTSFDTPKPTADYQKPESNEKEQNH</sequence>
<keyword evidence="5 8" id="KW-1133">Transmembrane helix</keyword>
<evidence type="ECO:0000313" key="9">
    <source>
        <dbReference type="Proteomes" id="UP000694888"/>
    </source>
</evidence>
<protein>
    <submittedName>
        <fullName evidence="10">Solute carrier family 23 member 1</fullName>
    </submittedName>
</protein>
<feature type="region of interest" description="Disordered" evidence="7">
    <location>
        <begin position="560"/>
        <end position="585"/>
    </location>
</feature>
<gene>
    <name evidence="10" type="primary">LOC101851918</name>
</gene>
<feature type="transmembrane region" description="Helical" evidence="8">
    <location>
        <begin position="231"/>
        <end position="254"/>
    </location>
</feature>
<keyword evidence="3" id="KW-0813">Transport</keyword>
<evidence type="ECO:0000256" key="3">
    <source>
        <dbReference type="ARBA" id="ARBA00022448"/>
    </source>
</evidence>
<evidence type="ECO:0000256" key="1">
    <source>
        <dbReference type="ARBA" id="ARBA00004141"/>
    </source>
</evidence>
<evidence type="ECO:0000256" key="4">
    <source>
        <dbReference type="ARBA" id="ARBA00022692"/>
    </source>
</evidence>
<reference evidence="10" key="1">
    <citation type="submission" date="2025-08" db="UniProtKB">
        <authorList>
            <consortium name="RefSeq"/>
        </authorList>
    </citation>
    <scope>IDENTIFICATION</scope>
</reference>
<organism evidence="9 10">
    <name type="scientific">Aplysia californica</name>
    <name type="common">California sea hare</name>
    <dbReference type="NCBI Taxonomy" id="6500"/>
    <lineage>
        <taxon>Eukaryota</taxon>
        <taxon>Metazoa</taxon>
        <taxon>Spiralia</taxon>
        <taxon>Lophotrochozoa</taxon>
        <taxon>Mollusca</taxon>
        <taxon>Gastropoda</taxon>
        <taxon>Heterobranchia</taxon>
        <taxon>Euthyneura</taxon>
        <taxon>Tectipleura</taxon>
        <taxon>Aplysiida</taxon>
        <taxon>Aplysioidea</taxon>
        <taxon>Aplysiidae</taxon>
        <taxon>Aplysia</taxon>
    </lineage>
</organism>
<feature type="transmembrane region" description="Helical" evidence="8">
    <location>
        <begin position="440"/>
        <end position="458"/>
    </location>
</feature>
<dbReference type="Pfam" id="PF00860">
    <property type="entry name" value="Xan_ur_permease"/>
    <property type="match status" value="1"/>
</dbReference>
<accession>A0ABM1AFR0</accession>
<feature type="transmembrane region" description="Helical" evidence="8">
    <location>
        <begin position="409"/>
        <end position="428"/>
    </location>
</feature>
<dbReference type="GeneID" id="101851918"/>
<keyword evidence="9" id="KW-1185">Reference proteome</keyword>
<feature type="transmembrane region" description="Helical" evidence="8">
    <location>
        <begin position="170"/>
        <end position="192"/>
    </location>
</feature>
<feature type="compositionally biased region" description="Basic and acidic residues" evidence="7">
    <location>
        <begin position="574"/>
        <end position="585"/>
    </location>
</feature>
<comment type="similarity">
    <text evidence="2">Belongs to the nucleobase:cation symporter-2 (NCS2) (TC 2.A.40) family.</text>
</comment>